<protein>
    <submittedName>
        <fullName evidence="7">Oidioi.mRNA.OKI2018_I69.PAR.g9896.t1.cds</fullName>
    </submittedName>
</protein>
<comment type="subcellular location">
    <subcellularLocation>
        <location evidence="1">Membrane</location>
        <topology evidence="1">Multi-pass membrane protein</topology>
    </subcellularLocation>
</comment>
<dbReference type="Pfam" id="PF02931">
    <property type="entry name" value="Neur_chan_LBD"/>
    <property type="match status" value="1"/>
</dbReference>
<dbReference type="Gene3D" id="1.20.58.390">
    <property type="entry name" value="Neurotransmitter-gated ion-channel transmembrane domain"/>
    <property type="match status" value="1"/>
</dbReference>
<evidence type="ECO:0000256" key="5">
    <source>
        <dbReference type="SAM" id="Phobius"/>
    </source>
</evidence>
<evidence type="ECO:0000259" key="6">
    <source>
        <dbReference type="Pfam" id="PF02931"/>
    </source>
</evidence>
<proteinExistence type="predicted"/>
<dbReference type="PANTHER" id="PTHR18945">
    <property type="entry name" value="NEUROTRANSMITTER GATED ION CHANNEL"/>
    <property type="match status" value="1"/>
</dbReference>
<dbReference type="Gene3D" id="2.70.170.10">
    <property type="entry name" value="Neurotransmitter-gated ion-channel ligand-binding domain"/>
    <property type="match status" value="1"/>
</dbReference>
<name>A0ABN7RMV8_OIKDI</name>
<keyword evidence="3 5" id="KW-1133">Transmembrane helix</keyword>
<keyword evidence="8" id="KW-1185">Reference proteome</keyword>
<dbReference type="EMBL" id="OU015568">
    <property type="protein sequence ID" value="CAG5081515.1"/>
    <property type="molecule type" value="Genomic_DNA"/>
</dbReference>
<evidence type="ECO:0000256" key="2">
    <source>
        <dbReference type="ARBA" id="ARBA00022692"/>
    </source>
</evidence>
<feature type="transmembrane region" description="Helical" evidence="5">
    <location>
        <begin position="330"/>
        <end position="352"/>
    </location>
</feature>
<dbReference type="InterPro" id="IPR038050">
    <property type="entry name" value="Neuro_actylchol_rec"/>
</dbReference>
<dbReference type="CDD" id="cd18989">
    <property type="entry name" value="LGIC_ECD_cation"/>
    <property type="match status" value="1"/>
</dbReference>
<gene>
    <name evidence="7" type="ORF">OKIOD_LOCUS1454</name>
</gene>
<evidence type="ECO:0000313" key="7">
    <source>
        <dbReference type="EMBL" id="CAG5081515.1"/>
    </source>
</evidence>
<feature type="transmembrane region" description="Helical" evidence="5">
    <location>
        <begin position="395"/>
        <end position="417"/>
    </location>
</feature>
<accession>A0ABN7RMV8</accession>
<evidence type="ECO:0000256" key="4">
    <source>
        <dbReference type="ARBA" id="ARBA00023136"/>
    </source>
</evidence>
<dbReference type="SUPFAM" id="SSF90112">
    <property type="entry name" value="Neurotransmitter-gated ion-channel transmembrane pore"/>
    <property type="match status" value="1"/>
</dbReference>
<keyword evidence="4 5" id="KW-0472">Membrane</keyword>
<feature type="transmembrane region" description="Helical" evidence="5">
    <location>
        <begin position="359"/>
        <end position="375"/>
    </location>
</feature>
<dbReference type="SUPFAM" id="SSF63712">
    <property type="entry name" value="Nicotinic receptor ligand binding domain-like"/>
    <property type="match status" value="1"/>
</dbReference>
<keyword evidence="2 5" id="KW-0812">Transmembrane</keyword>
<reference evidence="7 8" key="1">
    <citation type="submission" date="2021-04" db="EMBL/GenBank/DDBJ databases">
        <authorList>
            <person name="Bliznina A."/>
        </authorList>
    </citation>
    <scope>NUCLEOTIDE SEQUENCE [LARGE SCALE GENOMIC DNA]</scope>
</reference>
<dbReference type="InterPro" id="IPR006202">
    <property type="entry name" value="Neur_chan_lig-bd"/>
</dbReference>
<dbReference type="Proteomes" id="UP001158576">
    <property type="component" value="Chromosome PAR"/>
</dbReference>
<evidence type="ECO:0000256" key="3">
    <source>
        <dbReference type="ARBA" id="ARBA00022989"/>
    </source>
</evidence>
<evidence type="ECO:0000313" key="8">
    <source>
        <dbReference type="Proteomes" id="UP001158576"/>
    </source>
</evidence>
<organism evidence="7 8">
    <name type="scientific">Oikopleura dioica</name>
    <name type="common">Tunicate</name>
    <dbReference type="NCBI Taxonomy" id="34765"/>
    <lineage>
        <taxon>Eukaryota</taxon>
        <taxon>Metazoa</taxon>
        <taxon>Chordata</taxon>
        <taxon>Tunicata</taxon>
        <taxon>Appendicularia</taxon>
        <taxon>Copelata</taxon>
        <taxon>Oikopleuridae</taxon>
        <taxon>Oikopleura</taxon>
    </lineage>
</organism>
<evidence type="ECO:0000256" key="1">
    <source>
        <dbReference type="ARBA" id="ARBA00004141"/>
    </source>
</evidence>
<sequence>MLIIFLLFDFINAREPTAEEKLHEDLLEHYFKDVSPLIVLPKNKSIEDREYREEICQEWIPKIMENFPENANREESLAHVFYCTHASSDFEEIRACDEWLDYIYFKNPRSAPYHGKCEVHDDDFYERVGYLDGKKKSAISPNMTIGAYMDLTFTMYANWYDSRLKWDDKEYNGVLYTIFDPSKIWTPPIEIMNLVQMIDGKLEYVCEVHHDGTVHEIIKMRALVGCDVQQNLYPFDSQECGLSFATPTMSDYKLYFHVHEWNMLNTLGNLSSSVGNYEEVHLSVLKGSFYHDNAEWDLLGYKYAAEKVIGHLKRSYSLVNVYFLLERHTVYYEVTLFIPIVCLNLLVCLGLWMPISCGEAVGFQVTMLLAVVLYLDLLSRTTPVFDSIGQSPRLMILFLITTIASLIAHIILTFTMWKSSRDEDTLHNLSPFKCKFTMKMAKLLEWLTRQTYKIPKAIEQIIDSPQKVEKIENEELEKAWRFYAKMSRIRVLELKTQFCRISGKTEMNLE</sequence>
<dbReference type="InterPro" id="IPR006201">
    <property type="entry name" value="Neur_channel"/>
</dbReference>
<feature type="domain" description="Neurotransmitter-gated ion-channel ligand-binding" evidence="6">
    <location>
        <begin position="149"/>
        <end position="329"/>
    </location>
</feature>
<dbReference type="InterPro" id="IPR036719">
    <property type="entry name" value="Neuro-gated_channel_TM_sf"/>
</dbReference>
<dbReference type="CDD" id="cd19051">
    <property type="entry name" value="LGIC_TM_cation"/>
    <property type="match status" value="1"/>
</dbReference>
<dbReference type="InterPro" id="IPR036734">
    <property type="entry name" value="Neur_chan_lig-bd_sf"/>
</dbReference>
<dbReference type="PRINTS" id="PR00252">
    <property type="entry name" value="NRIONCHANNEL"/>
</dbReference>